<feature type="transmembrane region" description="Helical" evidence="10">
    <location>
        <begin position="56"/>
        <end position="79"/>
    </location>
</feature>
<keyword evidence="8 10" id="KW-1133">Transmembrane helix</keyword>
<keyword evidence="4 10" id="KW-0813">Transport</keyword>
<dbReference type="SUPFAM" id="SSF161098">
    <property type="entry name" value="MetI-like"/>
    <property type="match status" value="1"/>
</dbReference>
<dbReference type="InterPro" id="IPR043429">
    <property type="entry name" value="ArtM/GltK/GlnP/TcyL/YhdX-like"/>
</dbReference>
<gene>
    <name evidence="12" type="ORF">ACFOW6_10640</name>
</gene>
<evidence type="ECO:0000256" key="1">
    <source>
        <dbReference type="ARBA" id="ARBA00003159"/>
    </source>
</evidence>
<sequence>MFQDQIQMIQSITPFLLEGLWLTFRITIIGIVVGSLIGLVLGTLRSLRILGLTALIGLYIHLFRGSPFLVQLYIFYYLLPELGVAWLQFDSMQAAVITLCLYTGSYVTEIVNSAIAALPKGQDEAARAVGMTKAQSLWYVVLPQALRMIIPPMSGVFVIIIKSTAILSVVGLSELTRQGQIASLRFPGDLMLIYACVAVLYFVYCYPVLKFADWAEKRIGGVTLKMR</sequence>
<evidence type="ECO:0000256" key="3">
    <source>
        <dbReference type="ARBA" id="ARBA00010072"/>
    </source>
</evidence>
<dbReference type="Proteomes" id="UP001595799">
    <property type="component" value="Unassembled WGS sequence"/>
</dbReference>
<proteinExistence type="inferred from homology"/>
<evidence type="ECO:0000256" key="6">
    <source>
        <dbReference type="ARBA" id="ARBA00022692"/>
    </source>
</evidence>
<keyword evidence="9 10" id="KW-0472">Membrane</keyword>
<keyword evidence="13" id="KW-1185">Reference proteome</keyword>
<evidence type="ECO:0000256" key="2">
    <source>
        <dbReference type="ARBA" id="ARBA00004429"/>
    </source>
</evidence>
<feature type="domain" description="ABC transmembrane type-1" evidence="11">
    <location>
        <begin position="20"/>
        <end position="203"/>
    </location>
</feature>
<accession>A0ABV8UN49</accession>
<evidence type="ECO:0000259" key="11">
    <source>
        <dbReference type="PROSITE" id="PS50928"/>
    </source>
</evidence>
<feature type="transmembrane region" description="Helical" evidence="10">
    <location>
        <begin position="20"/>
        <end position="44"/>
    </location>
</feature>
<dbReference type="EMBL" id="JBHSCW010000004">
    <property type="protein sequence ID" value="MFC4352000.1"/>
    <property type="molecule type" value="Genomic_DNA"/>
</dbReference>
<evidence type="ECO:0000256" key="5">
    <source>
        <dbReference type="ARBA" id="ARBA00022475"/>
    </source>
</evidence>
<comment type="caution">
    <text evidence="12">The sequence shown here is derived from an EMBL/GenBank/DDBJ whole genome shotgun (WGS) entry which is preliminary data.</text>
</comment>
<dbReference type="InterPro" id="IPR000515">
    <property type="entry name" value="MetI-like"/>
</dbReference>
<dbReference type="PANTHER" id="PTHR30614">
    <property type="entry name" value="MEMBRANE COMPONENT OF AMINO ACID ABC TRANSPORTER"/>
    <property type="match status" value="1"/>
</dbReference>
<dbReference type="Pfam" id="PF00528">
    <property type="entry name" value="BPD_transp_1"/>
    <property type="match status" value="1"/>
</dbReference>
<evidence type="ECO:0000256" key="10">
    <source>
        <dbReference type="RuleBase" id="RU363032"/>
    </source>
</evidence>
<protein>
    <submittedName>
        <fullName evidence="12">Amino acid ABC transporter permease</fullName>
    </submittedName>
</protein>
<dbReference type="PROSITE" id="PS50928">
    <property type="entry name" value="ABC_TM1"/>
    <property type="match status" value="1"/>
</dbReference>
<keyword evidence="6 10" id="KW-0812">Transmembrane</keyword>
<dbReference type="CDD" id="cd06261">
    <property type="entry name" value="TM_PBP2"/>
    <property type="match status" value="1"/>
</dbReference>
<organism evidence="12 13">
    <name type="scientific">Fodinicurvata halophila</name>
    <dbReference type="NCBI Taxonomy" id="1419723"/>
    <lineage>
        <taxon>Bacteria</taxon>
        <taxon>Pseudomonadati</taxon>
        <taxon>Pseudomonadota</taxon>
        <taxon>Alphaproteobacteria</taxon>
        <taxon>Rhodospirillales</taxon>
        <taxon>Rhodovibrionaceae</taxon>
        <taxon>Fodinicurvata</taxon>
    </lineage>
</organism>
<evidence type="ECO:0000256" key="9">
    <source>
        <dbReference type="ARBA" id="ARBA00023136"/>
    </source>
</evidence>
<keyword evidence="5" id="KW-1003">Cell membrane</keyword>
<evidence type="ECO:0000313" key="12">
    <source>
        <dbReference type="EMBL" id="MFC4352000.1"/>
    </source>
</evidence>
<evidence type="ECO:0000256" key="4">
    <source>
        <dbReference type="ARBA" id="ARBA00022448"/>
    </source>
</evidence>
<dbReference type="NCBIfam" id="TIGR01726">
    <property type="entry name" value="HEQRo_perm_3TM"/>
    <property type="match status" value="1"/>
</dbReference>
<dbReference type="InterPro" id="IPR010065">
    <property type="entry name" value="AA_ABC_transptr_permease_3TM"/>
</dbReference>
<dbReference type="InterPro" id="IPR035906">
    <property type="entry name" value="MetI-like_sf"/>
</dbReference>
<evidence type="ECO:0000313" key="13">
    <source>
        <dbReference type="Proteomes" id="UP001595799"/>
    </source>
</evidence>
<evidence type="ECO:0000256" key="7">
    <source>
        <dbReference type="ARBA" id="ARBA00022970"/>
    </source>
</evidence>
<comment type="function">
    <text evidence="1">Part of the binding-protein-dependent transport system for glutamine; probably responsible for the translocation of the substrate across the membrane.</text>
</comment>
<dbReference type="Gene3D" id="1.10.3720.10">
    <property type="entry name" value="MetI-like"/>
    <property type="match status" value="1"/>
</dbReference>
<comment type="similarity">
    <text evidence="3">Belongs to the binding-protein-dependent transport system permease family. HisMQ subfamily.</text>
</comment>
<dbReference type="RefSeq" id="WP_382422344.1">
    <property type="nucleotide sequence ID" value="NZ_JBHSCW010000004.1"/>
</dbReference>
<reference evidence="13" key="1">
    <citation type="journal article" date="2019" name="Int. J. Syst. Evol. Microbiol.">
        <title>The Global Catalogue of Microorganisms (GCM) 10K type strain sequencing project: providing services to taxonomists for standard genome sequencing and annotation.</title>
        <authorList>
            <consortium name="The Broad Institute Genomics Platform"/>
            <consortium name="The Broad Institute Genome Sequencing Center for Infectious Disease"/>
            <person name="Wu L."/>
            <person name="Ma J."/>
        </authorList>
    </citation>
    <scope>NUCLEOTIDE SEQUENCE [LARGE SCALE GENOMIC DNA]</scope>
    <source>
        <strain evidence="13">CECT 8472</strain>
    </source>
</reference>
<comment type="subcellular location">
    <subcellularLocation>
        <location evidence="2">Cell inner membrane</location>
        <topology evidence="2">Multi-pass membrane protein</topology>
    </subcellularLocation>
    <subcellularLocation>
        <location evidence="10">Cell membrane</location>
        <topology evidence="10">Multi-pass membrane protein</topology>
    </subcellularLocation>
</comment>
<evidence type="ECO:0000256" key="8">
    <source>
        <dbReference type="ARBA" id="ARBA00022989"/>
    </source>
</evidence>
<keyword evidence="7" id="KW-0029">Amino-acid transport</keyword>
<name>A0ABV8UN49_9PROT</name>
<feature type="transmembrane region" description="Helical" evidence="10">
    <location>
        <begin position="191"/>
        <end position="209"/>
    </location>
</feature>
<dbReference type="PANTHER" id="PTHR30614:SF20">
    <property type="entry name" value="GLUTAMINE TRANSPORT SYSTEM PERMEASE PROTEIN GLNP"/>
    <property type="match status" value="1"/>
</dbReference>